<evidence type="ECO:0000259" key="3">
    <source>
        <dbReference type="PROSITE" id="PS50963"/>
    </source>
</evidence>
<keyword evidence="2" id="KW-0812">Transmembrane</keyword>
<evidence type="ECO:0000256" key="2">
    <source>
        <dbReference type="SAM" id="Phobius"/>
    </source>
</evidence>
<keyword evidence="1" id="KW-1015">Disulfide bond</keyword>
<evidence type="ECO:0000313" key="4">
    <source>
        <dbReference type="EMBL" id="QHS98994.1"/>
    </source>
</evidence>
<dbReference type="GO" id="GO:0005540">
    <property type="term" value="F:hyaluronic acid binding"/>
    <property type="evidence" value="ECO:0007669"/>
    <property type="project" value="InterPro"/>
</dbReference>
<dbReference type="InterPro" id="IPR000538">
    <property type="entry name" value="Link_dom"/>
</dbReference>
<name>A0A6C0C5F1_9ZZZZ</name>
<keyword evidence="2" id="KW-1133">Transmembrane helix</keyword>
<keyword evidence="2" id="KW-0472">Membrane</keyword>
<protein>
    <recommendedName>
        <fullName evidence="3">Link domain-containing protein</fullName>
    </recommendedName>
</protein>
<dbReference type="Pfam" id="PF00193">
    <property type="entry name" value="Xlink"/>
    <property type="match status" value="1"/>
</dbReference>
<accession>A0A6C0C5F1</accession>
<organism evidence="4">
    <name type="scientific">viral metagenome</name>
    <dbReference type="NCBI Taxonomy" id="1070528"/>
    <lineage>
        <taxon>unclassified sequences</taxon>
        <taxon>metagenomes</taxon>
        <taxon>organismal metagenomes</taxon>
    </lineage>
</organism>
<feature type="domain" description="Link" evidence="3">
    <location>
        <begin position="122"/>
        <end position="225"/>
    </location>
</feature>
<dbReference type="PROSITE" id="PS50963">
    <property type="entry name" value="LINK_2"/>
    <property type="match status" value="1"/>
</dbReference>
<dbReference type="InterPro" id="IPR016186">
    <property type="entry name" value="C-type_lectin-like/link_sf"/>
</dbReference>
<sequence length="280" mass="32016">MNSLDITPTKGFPHMYDFIGDKVTHGSPVVLIVLTFVIVIYYILFSYLGVSVTGVQAPVPIASPSITFLEIVMWGMFMFLVLINGVQYFFEVDIKTSIKNLFTPIPEVDITVTSPKPPPVPEIMYEEQVFHVPDNIYTYSDAKAICKAYDGRLATYEEVENAYKRGAEWCGFGWSADQMALYPTQMKTWKKMQKRKGHEHDCGRPGINGGFVAYKNAPFGANCFGHKPKITTEERVIMDNNQTYPLSPEERRFENKVDKFRKELPEMLVSPFNYDNWSQI</sequence>
<feature type="transmembrane region" description="Helical" evidence="2">
    <location>
        <begin position="29"/>
        <end position="50"/>
    </location>
</feature>
<reference evidence="4" key="1">
    <citation type="journal article" date="2020" name="Nature">
        <title>Giant virus diversity and host interactions through global metagenomics.</title>
        <authorList>
            <person name="Schulz F."/>
            <person name="Roux S."/>
            <person name="Paez-Espino D."/>
            <person name="Jungbluth S."/>
            <person name="Walsh D.A."/>
            <person name="Denef V.J."/>
            <person name="McMahon K.D."/>
            <person name="Konstantinidis K.T."/>
            <person name="Eloe-Fadrosh E.A."/>
            <person name="Kyrpides N.C."/>
            <person name="Woyke T."/>
        </authorList>
    </citation>
    <scope>NUCLEOTIDE SEQUENCE</scope>
    <source>
        <strain evidence="4">GVMAG-M-3300020185-33</strain>
    </source>
</reference>
<dbReference type="GO" id="GO:0007155">
    <property type="term" value="P:cell adhesion"/>
    <property type="evidence" value="ECO:0007669"/>
    <property type="project" value="InterPro"/>
</dbReference>
<dbReference type="EMBL" id="MN739334">
    <property type="protein sequence ID" value="QHS98994.1"/>
    <property type="molecule type" value="Genomic_DNA"/>
</dbReference>
<proteinExistence type="predicted"/>
<dbReference type="AlphaFoldDB" id="A0A6C0C5F1"/>
<evidence type="ECO:0000256" key="1">
    <source>
        <dbReference type="ARBA" id="ARBA00023157"/>
    </source>
</evidence>
<dbReference type="InterPro" id="IPR016187">
    <property type="entry name" value="CTDL_fold"/>
</dbReference>
<dbReference type="SUPFAM" id="SSF56436">
    <property type="entry name" value="C-type lectin-like"/>
    <property type="match status" value="1"/>
</dbReference>
<dbReference type="SMART" id="SM00445">
    <property type="entry name" value="LINK"/>
    <property type="match status" value="1"/>
</dbReference>
<dbReference type="Gene3D" id="3.10.100.10">
    <property type="entry name" value="Mannose-Binding Protein A, subunit A"/>
    <property type="match status" value="1"/>
</dbReference>
<feature type="transmembrane region" description="Helical" evidence="2">
    <location>
        <begin position="71"/>
        <end position="90"/>
    </location>
</feature>